<evidence type="ECO:0000313" key="1">
    <source>
        <dbReference type="EMBL" id="MPN56131.1"/>
    </source>
</evidence>
<protein>
    <submittedName>
        <fullName evidence="1">Uncharacterized protein</fullName>
    </submittedName>
</protein>
<dbReference type="EMBL" id="VSSQ01126141">
    <property type="protein sequence ID" value="MPN56131.1"/>
    <property type="molecule type" value="Genomic_DNA"/>
</dbReference>
<comment type="caution">
    <text evidence="1">The sequence shown here is derived from an EMBL/GenBank/DDBJ whole genome shotgun (WGS) entry which is preliminary data.</text>
</comment>
<sequence length="44" mass="4547">MVVAKRADGEEETQVDLETLFNAVISAPSAFTALSGRPVQGGLA</sequence>
<proteinExistence type="predicted"/>
<reference evidence="1" key="1">
    <citation type="submission" date="2019-08" db="EMBL/GenBank/DDBJ databases">
        <authorList>
            <person name="Kucharzyk K."/>
            <person name="Murdoch R.W."/>
            <person name="Higgins S."/>
            <person name="Loffler F."/>
        </authorList>
    </citation>
    <scope>NUCLEOTIDE SEQUENCE</scope>
</reference>
<organism evidence="1">
    <name type="scientific">bioreactor metagenome</name>
    <dbReference type="NCBI Taxonomy" id="1076179"/>
    <lineage>
        <taxon>unclassified sequences</taxon>
        <taxon>metagenomes</taxon>
        <taxon>ecological metagenomes</taxon>
    </lineage>
</organism>
<dbReference type="AlphaFoldDB" id="A0A645IXR8"/>
<gene>
    <name evidence="1" type="ORF">SDC9_203817</name>
</gene>
<accession>A0A645IXR8</accession>
<name>A0A645IXR8_9ZZZZ</name>